<keyword evidence="1" id="KW-0472">Membrane</keyword>
<keyword evidence="1" id="KW-0812">Transmembrane</keyword>
<feature type="non-terminal residue" evidence="4">
    <location>
        <position position="367"/>
    </location>
</feature>
<feature type="transmembrane region" description="Helical" evidence="1">
    <location>
        <begin position="152"/>
        <end position="169"/>
    </location>
</feature>
<protein>
    <submittedName>
        <fullName evidence="4">PG2IP protein</fullName>
    </submittedName>
</protein>
<dbReference type="Proteomes" id="UP000531151">
    <property type="component" value="Unassembled WGS sequence"/>
</dbReference>
<organism evidence="4 5">
    <name type="scientific">Geococcyx californianus</name>
    <name type="common">Greater roadrunner</name>
    <name type="synonym">Saurothera californiana</name>
    <dbReference type="NCBI Taxonomy" id="8947"/>
    <lineage>
        <taxon>Eukaryota</taxon>
        <taxon>Metazoa</taxon>
        <taxon>Chordata</taxon>
        <taxon>Craniata</taxon>
        <taxon>Vertebrata</taxon>
        <taxon>Euteleostomi</taxon>
        <taxon>Archelosauria</taxon>
        <taxon>Archosauria</taxon>
        <taxon>Dinosauria</taxon>
        <taxon>Saurischia</taxon>
        <taxon>Theropoda</taxon>
        <taxon>Coelurosauria</taxon>
        <taxon>Aves</taxon>
        <taxon>Neognathae</taxon>
        <taxon>Neoaves</taxon>
        <taxon>Otidimorphae</taxon>
        <taxon>Cuculiformes</taxon>
        <taxon>Neomorphidae</taxon>
        <taxon>Geococcyx</taxon>
    </lineage>
</organism>
<evidence type="ECO:0000313" key="4">
    <source>
        <dbReference type="EMBL" id="NWH56786.1"/>
    </source>
</evidence>
<feature type="non-terminal residue" evidence="4">
    <location>
        <position position="1"/>
    </location>
</feature>
<feature type="transmembrane region" description="Helical" evidence="1">
    <location>
        <begin position="93"/>
        <end position="113"/>
    </location>
</feature>
<comment type="caution">
    <text evidence="4">The sequence shown here is derived from an EMBL/GenBank/DDBJ whole genome shotgun (WGS) entry which is preliminary data.</text>
</comment>
<dbReference type="OrthoDB" id="68581at2759"/>
<feature type="transmembrane region" description="Helical" evidence="1">
    <location>
        <begin position="234"/>
        <end position="256"/>
    </location>
</feature>
<feature type="transmembrane region" description="Helical" evidence="1">
    <location>
        <begin position="195"/>
        <end position="214"/>
    </location>
</feature>
<sequence>MFALWKAVLSESLLGYISWSLYHALPPMIYYFPLQTLALTGLEGFAVAFFSPAFLIFGPLWRLANNKYILALLRLTMVGNLASYQAPNASIRLFILAAGVFSSLLIQTVTWWSGNSLQRFIRMWGFMLGKIMLLVLRIWYTSLNPVWSSQPANTVILTLGFIAAVERIYSGEDKRKQEINKTGNVIREAVSHSHWLLSGIAFGSLMFLTLWIFGEVSLISRWAVSGHPYTGPDPNPYGGTVLLGLAHGLMLSFWNWSSAISFILYLTVTYTILLYPFTGLASSAGLLYLHTWRAAVAGNILAVFTMCVWPQLAGRFVSCLYPGKAMTMAMFAYVLELFFCVWCTAYKFVPGGIYARESSHLLLGTFM</sequence>
<evidence type="ECO:0000256" key="1">
    <source>
        <dbReference type="SAM" id="Phobius"/>
    </source>
</evidence>
<name>A0A7K4IV79_GEOCA</name>
<dbReference type="Pfam" id="PF23021">
    <property type="entry name" value="6TM_2nd_PGAP2IP"/>
    <property type="match status" value="1"/>
</dbReference>
<evidence type="ECO:0000259" key="2">
    <source>
        <dbReference type="Pfam" id="PF23021"/>
    </source>
</evidence>
<reference evidence="4 5" key="1">
    <citation type="submission" date="2019-09" db="EMBL/GenBank/DDBJ databases">
        <title>Bird 10,000 Genomes (B10K) Project - Family phase.</title>
        <authorList>
            <person name="Zhang G."/>
        </authorList>
    </citation>
    <scope>NUCLEOTIDE SEQUENCE [LARGE SCALE GENOMIC DNA]</scope>
    <source>
        <strain evidence="4">B10K-CU-031-07</strain>
        <tissue evidence="4">Muscle</tissue>
    </source>
</reference>
<feature type="domain" description="PGAP2IP second transmembrane" evidence="2">
    <location>
        <begin position="192"/>
        <end position="367"/>
    </location>
</feature>
<dbReference type="Pfam" id="PF23022">
    <property type="entry name" value="6TM_1st_PGAP2IP"/>
    <property type="match status" value="1"/>
</dbReference>
<feature type="transmembrane region" description="Helical" evidence="1">
    <location>
        <begin position="44"/>
        <end position="61"/>
    </location>
</feature>
<proteinExistence type="predicted"/>
<evidence type="ECO:0000259" key="3">
    <source>
        <dbReference type="Pfam" id="PF23022"/>
    </source>
</evidence>
<dbReference type="InterPro" id="IPR053911">
    <property type="entry name" value="PGAP2IP_TM_2nd"/>
</dbReference>
<accession>A0A7K4IV79</accession>
<feature type="transmembrane region" description="Helical" evidence="1">
    <location>
        <begin position="263"/>
        <end position="288"/>
    </location>
</feature>
<keyword evidence="1" id="KW-1133">Transmembrane helix</keyword>
<dbReference type="InterPro" id="IPR053912">
    <property type="entry name" value="PGAP2IP_TM_1nd"/>
</dbReference>
<dbReference type="AlphaFoldDB" id="A0A7K4IV79"/>
<dbReference type="EMBL" id="VWPV01002984">
    <property type="protein sequence ID" value="NWH56786.1"/>
    <property type="molecule type" value="Genomic_DNA"/>
</dbReference>
<keyword evidence="5" id="KW-1185">Reference proteome</keyword>
<feature type="transmembrane region" description="Helical" evidence="1">
    <location>
        <begin position="12"/>
        <end position="32"/>
    </location>
</feature>
<evidence type="ECO:0000313" key="5">
    <source>
        <dbReference type="Proteomes" id="UP000531151"/>
    </source>
</evidence>
<feature type="transmembrane region" description="Helical" evidence="1">
    <location>
        <begin position="325"/>
        <end position="349"/>
    </location>
</feature>
<feature type="domain" description="PGAP2IP first transmembrane" evidence="3">
    <location>
        <begin position="16"/>
        <end position="164"/>
    </location>
</feature>
<feature type="transmembrane region" description="Helical" evidence="1">
    <location>
        <begin position="120"/>
        <end position="140"/>
    </location>
</feature>
<gene>
    <name evidence="4" type="primary">Cwh43_0</name>
    <name evidence="4" type="ORF">GEOCAL_R01313</name>
</gene>
<feature type="transmembrane region" description="Helical" evidence="1">
    <location>
        <begin position="68"/>
        <end position="87"/>
    </location>
</feature>
<feature type="transmembrane region" description="Helical" evidence="1">
    <location>
        <begin position="294"/>
        <end position="313"/>
    </location>
</feature>